<dbReference type="Gene3D" id="2.70.50.30">
    <property type="entry name" value="Coagulation Factor XIII, subunit A, domain 1"/>
    <property type="match status" value="1"/>
</dbReference>
<dbReference type="GO" id="GO:0007266">
    <property type="term" value="P:Rho protein signal transduction"/>
    <property type="evidence" value="ECO:0007669"/>
    <property type="project" value="InterPro"/>
</dbReference>
<dbReference type="InterPro" id="IPR000406">
    <property type="entry name" value="Rho_GDI"/>
</dbReference>
<sequence>MAEEQELIPTETEGYIVGEKKTIEEYKSLDANDESLNKWKESLGLGQVSTAPTDDPRRVVILAMILEVDGEDKVVADVSTAEKAKQLNDSPMVIKEGVTYRLKVRFKVQHDVISGLKYLHVVKRKGIRVDRLEEMVGSYGPSDSYYEKKFMPEESPSGFLARGRYNVKSKFIDDDKVTHLEWDWAFEIKKEW</sequence>
<gene>
    <name evidence="6" type="ORF">AX774_g498</name>
</gene>
<accession>A0A1R1PYB6</accession>
<dbReference type="GO" id="GO:0016020">
    <property type="term" value="C:membrane"/>
    <property type="evidence" value="ECO:0007669"/>
    <property type="project" value="TreeGrafter"/>
</dbReference>
<dbReference type="PANTHER" id="PTHR10980">
    <property type="entry name" value="RHO GDP-DISSOCIATION INHIBITOR"/>
    <property type="match status" value="1"/>
</dbReference>
<dbReference type="GO" id="GO:0005094">
    <property type="term" value="F:Rho GDP-dissociation inhibitor activity"/>
    <property type="evidence" value="ECO:0007669"/>
    <property type="project" value="InterPro"/>
</dbReference>
<keyword evidence="3" id="KW-0963">Cytoplasm</keyword>
<evidence type="ECO:0000313" key="7">
    <source>
        <dbReference type="Proteomes" id="UP000188320"/>
    </source>
</evidence>
<evidence type="ECO:0000256" key="2">
    <source>
        <dbReference type="ARBA" id="ARBA00009758"/>
    </source>
</evidence>
<comment type="caution">
    <text evidence="6">The sequence shown here is derived from an EMBL/GenBank/DDBJ whole genome shotgun (WGS) entry which is preliminary data.</text>
</comment>
<dbReference type="PRINTS" id="PR00492">
    <property type="entry name" value="RHOGDI"/>
</dbReference>
<dbReference type="AlphaFoldDB" id="A0A1R1PYB6"/>
<evidence type="ECO:0000256" key="1">
    <source>
        <dbReference type="ARBA" id="ARBA00004496"/>
    </source>
</evidence>
<dbReference type="InterPro" id="IPR024792">
    <property type="entry name" value="RhoGDI_dom_sf"/>
</dbReference>
<comment type="function">
    <text evidence="4">Regulates the GDP/GTP exchange reaction of the Rho proteins by inhibiting the dissociation of GDP from them, and the subsequent binding of GTP to them.</text>
</comment>
<evidence type="ECO:0000256" key="3">
    <source>
        <dbReference type="ARBA" id="ARBA00022490"/>
    </source>
</evidence>
<dbReference type="Pfam" id="PF02115">
    <property type="entry name" value="Rho_GDI"/>
    <property type="match status" value="1"/>
</dbReference>
<dbReference type="Proteomes" id="UP000188320">
    <property type="component" value="Unassembled WGS sequence"/>
</dbReference>
<comment type="subcellular location">
    <subcellularLocation>
        <location evidence="1">Cytoplasm</location>
    </subcellularLocation>
</comment>
<organism evidence="6 7">
    <name type="scientific">Zancudomyces culisetae</name>
    <name type="common">Gut fungus</name>
    <name type="synonym">Smittium culisetae</name>
    <dbReference type="NCBI Taxonomy" id="1213189"/>
    <lineage>
        <taxon>Eukaryota</taxon>
        <taxon>Fungi</taxon>
        <taxon>Fungi incertae sedis</taxon>
        <taxon>Zoopagomycota</taxon>
        <taxon>Kickxellomycotina</taxon>
        <taxon>Harpellomycetes</taxon>
        <taxon>Harpellales</taxon>
        <taxon>Legeriomycetaceae</taxon>
        <taxon>Zancudomyces</taxon>
    </lineage>
</organism>
<name>A0A1R1PYB6_ZANCU</name>
<comment type="similarity">
    <text evidence="2">Belongs to the Rho GDI family.</text>
</comment>
<keyword evidence="7" id="KW-1185">Reference proteome</keyword>
<evidence type="ECO:0000256" key="5">
    <source>
        <dbReference type="ARBA" id="ARBA00071407"/>
    </source>
</evidence>
<evidence type="ECO:0000256" key="4">
    <source>
        <dbReference type="ARBA" id="ARBA00054143"/>
    </source>
</evidence>
<dbReference type="GO" id="GO:0005829">
    <property type="term" value="C:cytosol"/>
    <property type="evidence" value="ECO:0007669"/>
    <property type="project" value="TreeGrafter"/>
</dbReference>
<proteinExistence type="inferred from homology"/>
<dbReference type="OrthoDB" id="1683373at2759"/>
<dbReference type="InterPro" id="IPR014756">
    <property type="entry name" value="Ig_E-set"/>
</dbReference>
<dbReference type="PANTHER" id="PTHR10980:SF3">
    <property type="entry name" value="LD16419P"/>
    <property type="match status" value="1"/>
</dbReference>
<evidence type="ECO:0000313" key="6">
    <source>
        <dbReference type="EMBL" id="OMH85956.1"/>
    </source>
</evidence>
<dbReference type="EMBL" id="LSSK01000027">
    <property type="protein sequence ID" value="OMH85956.1"/>
    <property type="molecule type" value="Genomic_DNA"/>
</dbReference>
<protein>
    <recommendedName>
        <fullName evidence="5">Rho GDP-dissociation inhibitor</fullName>
    </recommendedName>
</protein>
<dbReference type="SUPFAM" id="SSF81296">
    <property type="entry name" value="E set domains"/>
    <property type="match status" value="1"/>
</dbReference>
<reference evidence="7" key="1">
    <citation type="submission" date="2017-01" db="EMBL/GenBank/DDBJ databases">
        <authorList>
            <person name="Wang Y."/>
            <person name="White M."/>
            <person name="Kvist S."/>
            <person name="Moncalvo J.-M."/>
        </authorList>
    </citation>
    <scope>NUCLEOTIDE SEQUENCE [LARGE SCALE GENOMIC DNA]</scope>
    <source>
        <strain evidence="7">COL-18-3</strain>
    </source>
</reference>
<dbReference type="FunFam" id="2.70.50.30:FF:000001">
    <property type="entry name" value="Rho GDP-dissociation inhibitor 1"/>
    <property type="match status" value="1"/>
</dbReference>